<organism evidence="10 11">
    <name type="scientific">Micromonospora tarensis</name>
    <dbReference type="NCBI Taxonomy" id="2806100"/>
    <lineage>
        <taxon>Bacteria</taxon>
        <taxon>Bacillati</taxon>
        <taxon>Actinomycetota</taxon>
        <taxon>Actinomycetes</taxon>
        <taxon>Micromonosporales</taxon>
        <taxon>Micromonosporaceae</taxon>
        <taxon>Micromonospora</taxon>
    </lineage>
</organism>
<evidence type="ECO:0000259" key="9">
    <source>
        <dbReference type="PROSITE" id="PS50929"/>
    </source>
</evidence>
<feature type="transmembrane region" description="Helical" evidence="7">
    <location>
        <begin position="108"/>
        <end position="133"/>
    </location>
</feature>
<comment type="subcellular location">
    <subcellularLocation>
        <location evidence="1">Cell membrane</location>
        <topology evidence="1">Multi-pass membrane protein</topology>
    </subcellularLocation>
</comment>
<dbReference type="GO" id="GO:0005524">
    <property type="term" value="F:ATP binding"/>
    <property type="evidence" value="ECO:0007669"/>
    <property type="project" value="UniProtKB-KW"/>
</dbReference>
<dbReference type="SUPFAM" id="SSF52540">
    <property type="entry name" value="P-loop containing nucleoside triphosphate hydrolases"/>
    <property type="match status" value="1"/>
</dbReference>
<dbReference type="InterPro" id="IPR036640">
    <property type="entry name" value="ABC1_TM_sf"/>
</dbReference>
<dbReference type="InterPro" id="IPR017871">
    <property type="entry name" value="ABC_transporter-like_CS"/>
</dbReference>
<dbReference type="Pfam" id="PF00005">
    <property type="entry name" value="ABC_tran"/>
    <property type="match status" value="1"/>
</dbReference>
<dbReference type="PROSITE" id="PS50929">
    <property type="entry name" value="ABC_TM1F"/>
    <property type="match status" value="1"/>
</dbReference>
<dbReference type="InterPro" id="IPR003593">
    <property type="entry name" value="AAA+_ATPase"/>
</dbReference>
<proteinExistence type="predicted"/>
<keyword evidence="4 10" id="KW-0067">ATP-binding</keyword>
<keyword evidence="6 7" id="KW-0472">Membrane</keyword>
<reference evidence="10 11" key="1">
    <citation type="submission" date="2021-01" db="EMBL/GenBank/DDBJ databases">
        <title>Draft genome sequence of Micromonospora sp. strain STR1s_6.</title>
        <authorList>
            <person name="Karlyshev A."/>
            <person name="Jawad R."/>
        </authorList>
    </citation>
    <scope>NUCLEOTIDE SEQUENCE [LARGE SCALE GENOMIC DNA]</scope>
    <source>
        <strain evidence="10 11">STR1S-6</strain>
    </source>
</reference>
<dbReference type="InterPro" id="IPR003439">
    <property type="entry name" value="ABC_transporter-like_ATP-bd"/>
</dbReference>
<dbReference type="InterPro" id="IPR039421">
    <property type="entry name" value="Type_1_exporter"/>
</dbReference>
<feature type="domain" description="ABC transporter" evidence="8">
    <location>
        <begin position="318"/>
        <end position="564"/>
    </location>
</feature>
<evidence type="ECO:0000256" key="2">
    <source>
        <dbReference type="ARBA" id="ARBA00022692"/>
    </source>
</evidence>
<keyword evidence="11" id="KW-1185">Reference proteome</keyword>
<keyword evidence="2 7" id="KW-0812">Transmembrane</keyword>
<name>A0ABS1YA58_9ACTN</name>
<feature type="domain" description="ABC transmembrane type-1" evidence="9">
    <location>
        <begin position="1"/>
        <end position="284"/>
    </location>
</feature>
<dbReference type="SUPFAM" id="SSF90123">
    <property type="entry name" value="ABC transporter transmembrane region"/>
    <property type="match status" value="1"/>
</dbReference>
<dbReference type="EMBL" id="JAEVHL010000004">
    <property type="protein sequence ID" value="MBM0274279.1"/>
    <property type="molecule type" value="Genomic_DNA"/>
</dbReference>
<feature type="transmembrane region" description="Helical" evidence="7">
    <location>
        <begin position="31"/>
        <end position="51"/>
    </location>
</feature>
<dbReference type="PANTHER" id="PTHR43394">
    <property type="entry name" value="ATP-DEPENDENT PERMEASE MDL1, MITOCHONDRIAL"/>
    <property type="match status" value="1"/>
</dbReference>
<dbReference type="InterPro" id="IPR011527">
    <property type="entry name" value="ABC1_TM_dom"/>
</dbReference>
<dbReference type="Gene3D" id="1.20.1560.10">
    <property type="entry name" value="ABC transporter type 1, transmembrane domain"/>
    <property type="match status" value="1"/>
</dbReference>
<dbReference type="Proteomes" id="UP000622245">
    <property type="component" value="Unassembled WGS sequence"/>
</dbReference>
<evidence type="ECO:0000256" key="6">
    <source>
        <dbReference type="ARBA" id="ARBA00023136"/>
    </source>
</evidence>
<keyword evidence="3" id="KW-0547">Nucleotide-binding</keyword>
<evidence type="ECO:0000256" key="3">
    <source>
        <dbReference type="ARBA" id="ARBA00022741"/>
    </source>
</evidence>
<accession>A0ABS1YA58</accession>
<comment type="caution">
    <text evidence="10">The sequence shown here is derived from an EMBL/GenBank/DDBJ whole genome shotgun (WGS) entry which is preliminary data.</text>
</comment>
<gene>
    <name evidence="10" type="ORF">JM949_01775</name>
</gene>
<protein>
    <submittedName>
        <fullName evidence="10">ABC transporter ATP-binding protein</fullName>
    </submittedName>
</protein>
<dbReference type="PANTHER" id="PTHR43394:SF1">
    <property type="entry name" value="ATP-BINDING CASSETTE SUB-FAMILY B MEMBER 10, MITOCHONDRIAL"/>
    <property type="match status" value="1"/>
</dbReference>
<feature type="transmembrane region" description="Helical" evidence="7">
    <location>
        <begin position="139"/>
        <end position="157"/>
    </location>
</feature>
<evidence type="ECO:0000256" key="7">
    <source>
        <dbReference type="SAM" id="Phobius"/>
    </source>
</evidence>
<evidence type="ECO:0000313" key="10">
    <source>
        <dbReference type="EMBL" id="MBM0274279.1"/>
    </source>
</evidence>
<dbReference type="Gene3D" id="3.40.50.300">
    <property type="entry name" value="P-loop containing nucleotide triphosphate hydrolases"/>
    <property type="match status" value="1"/>
</dbReference>
<evidence type="ECO:0000313" key="11">
    <source>
        <dbReference type="Proteomes" id="UP000622245"/>
    </source>
</evidence>
<evidence type="ECO:0000256" key="1">
    <source>
        <dbReference type="ARBA" id="ARBA00004651"/>
    </source>
</evidence>
<evidence type="ECO:0000256" key="5">
    <source>
        <dbReference type="ARBA" id="ARBA00022989"/>
    </source>
</evidence>
<dbReference type="RefSeq" id="WP_203146705.1">
    <property type="nucleotide sequence ID" value="NZ_JAEVHL010000004.1"/>
</dbReference>
<dbReference type="PROSITE" id="PS00211">
    <property type="entry name" value="ABC_TRANSPORTER_1"/>
    <property type="match status" value="1"/>
</dbReference>
<sequence>MFLILALAGVNAASIATTGASLRWLVDSARVGLLPTIALAACLGALAYAVVATAQRVQHNLQVDLTERVDIVISQEILTTVASIPTVSHLERPQDVDRISQLERNTESLAGVCWTALGTFTSFVSLALSVLLLYLVHPALTLLAVLAAPPLLLSRYATRRISQAKDRTAATVRKEKNLHELCTTAGPAKELRISGAVPVVSRAADASWEATTRVLVAARVRAAAAHAAGWVCFGAGHVGALALVVHLLGQGRGTVGGLILVASLASYLRVQLTATVSGVGQVAEANHALEQYLWLADHAERQRRSGGAAPPAQLTNGLRLRGVSFRYPGAGTELLADIDLDLKAGSVVALVGMNGAGKTTLVKLLMGMYRPSRGAILVDDTPLADIDPVAWSSELTGAFQDYAKLETRVRETVGVGDLRRVSDRTAVQTAVAEAGATALVEQLPDGLETQLGTLFNGTQLSHGQWQKLALGRALMRRTPLLAVLDEPTAALDPQAENDLYEQFVGAARVARQVRGGIVLLVSHRFSTVSMADHIVVLSGGTVIEQGSHRELMALDGEYAELYEAHARGYV</sequence>
<evidence type="ECO:0000256" key="4">
    <source>
        <dbReference type="ARBA" id="ARBA00022840"/>
    </source>
</evidence>
<dbReference type="InterPro" id="IPR027417">
    <property type="entry name" value="P-loop_NTPase"/>
</dbReference>
<dbReference type="PROSITE" id="PS50893">
    <property type="entry name" value="ABC_TRANSPORTER_2"/>
    <property type="match status" value="1"/>
</dbReference>
<dbReference type="SMART" id="SM00382">
    <property type="entry name" value="AAA"/>
    <property type="match status" value="1"/>
</dbReference>
<evidence type="ECO:0000259" key="8">
    <source>
        <dbReference type="PROSITE" id="PS50893"/>
    </source>
</evidence>
<keyword evidence="5 7" id="KW-1133">Transmembrane helix</keyword>